<dbReference type="EMBL" id="JBEFKJ010000020">
    <property type="protein sequence ID" value="KAL2040720.1"/>
    <property type="molecule type" value="Genomic_DNA"/>
</dbReference>
<organism evidence="2 3">
    <name type="scientific">Stereocaulon virgatum</name>
    <dbReference type="NCBI Taxonomy" id="373712"/>
    <lineage>
        <taxon>Eukaryota</taxon>
        <taxon>Fungi</taxon>
        <taxon>Dikarya</taxon>
        <taxon>Ascomycota</taxon>
        <taxon>Pezizomycotina</taxon>
        <taxon>Lecanoromycetes</taxon>
        <taxon>OSLEUM clade</taxon>
        <taxon>Lecanoromycetidae</taxon>
        <taxon>Lecanorales</taxon>
        <taxon>Lecanorineae</taxon>
        <taxon>Stereocaulaceae</taxon>
        <taxon>Stereocaulon</taxon>
    </lineage>
</organism>
<comment type="caution">
    <text evidence="2">The sequence shown here is derived from an EMBL/GenBank/DDBJ whole genome shotgun (WGS) entry which is preliminary data.</text>
</comment>
<name>A0ABR4A5K7_9LECA</name>
<evidence type="ECO:0000313" key="3">
    <source>
        <dbReference type="Proteomes" id="UP001590950"/>
    </source>
</evidence>
<proteinExistence type="predicted"/>
<evidence type="ECO:0000313" key="2">
    <source>
        <dbReference type="EMBL" id="KAL2040720.1"/>
    </source>
</evidence>
<accession>A0ABR4A5K7</accession>
<feature type="signal peptide" evidence="1">
    <location>
        <begin position="1"/>
        <end position="19"/>
    </location>
</feature>
<evidence type="ECO:0000256" key="1">
    <source>
        <dbReference type="SAM" id="SignalP"/>
    </source>
</evidence>
<gene>
    <name evidence="2" type="ORF">N7G274_006699</name>
</gene>
<keyword evidence="1" id="KW-0732">Signal</keyword>
<keyword evidence="3" id="KW-1185">Reference proteome</keyword>
<dbReference type="Proteomes" id="UP001590950">
    <property type="component" value="Unassembled WGS sequence"/>
</dbReference>
<reference evidence="2 3" key="1">
    <citation type="submission" date="2024-09" db="EMBL/GenBank/DDBJ databases">
        <title>Rethinking Asexuality: The Enigmatic Case of Functional Sexual Genes in Lepraria (Stereocaulaceae).</title>
        <authorList>
            <person name="Doellman M."/>
            <person name="Sun Y."/>
            <person name="Barcenas-Pena A."/>
            <person name="Lumbsch H.T."/>
            <person name="Grewe F."/>
        </authorList>
    </citation>
    <scope>NUCLEOTIDE SEQUENCE [LARGE SCALE GENOMIC DNA]</scope>
    <source>
        <strain evidence="2 3">Mercado 3170</strain>
    </source>
</reference>
<feature type="chain" id="PRO_5046656217" evidence="1">
    <location>
        <begin position="20"/>
        <end position="198"/>
    </location>
</feature>
<sequence>MLLCVLHVIRVFLITMILGRSPMSKASELLPSAPSISPTTLPGFSTHTSTSTNNTVLTAQPDCFNQLNPPFPALREIFIEDCFVVLFEILRFESATNPVLWDRQVSHFPIWNTHGTCAVGLYAKYSNSKDVFAAVAVAQRAARIMENCVKLRAQPSKLGGKTNIGTNGGFYVAIYGRGVIAGGGLGVPDVGMNKTAIA</sequence>
<protein>
    <submittedName>
        <fullName evidence="2">Uncharacterized protein</fullName>
    </submittedName>
</protein>